<gene>
    <name evidence="2" type="ORF">ACOC_LOCUS11628</name>
</gene>
<evidence type="ECO:0000313" key="4">
    <source>
        <dbReference type="WBParaSite" id="ACOC_0001162701-mRNA-1"/>
    </source>
</evidence>
<dbReference type="Proteomes" id="UP000267027">
    <property type="component" value="Unassembled WGS sequence"/>
</dbReference>
<reference evidence="2 3" key="2">
    <citation type="submission" date="2018-11" db="EMBL/GenBank/DDBJ databases">
        <authorList>
            <consortium name="Pathogen Informatics"/>
        </authorList>
    </citation>
    <scope>NUCLEOTIDE SEQUENCE [LARGE SCALE GENOMIC DNA]</scope>
    <source>
        <strain evidence="2 3">Costa Rica</strain>
    </source>
</reference>
<evidence type="ECO:0000256" key="1">
    <source>
        <dbReference type="SAM" id="MobiDB-lite"/>
    </source>
</evidence>
<proteinExistence type="predicted"/>
<reference evidence="4" key="1">
    <citation type="submission" date="2017-02" db="UniProtKB">
        <authorList>
            <consortium name="WormBaseParasite"/>
        </authorList>
    </citation>
    <scope>IDENTIFICATION</scope>
</reference>
<dbReference type="WBParaSite" id="ACOC_0001162701-mRNA-1">
    <property type="protein sequence ID" value="ACOC_0001162701-mRNA-1"/>
    <property type="gene ID" value="ACOC_0001162701"/>
</dbReference>
<keyword evidence="3" id="KW-1185">Reference proteome</keyword>
<feature type="region of interest" description="Disordered" evidence="1">
    <location>
        <begin position="26"/>
        <end position="53"/>
    </location>
</feature>
<evidence type="ECO:0000313" key="3">
    <source>
        <dbReference type="Proteomes" id="UP000267027"/>
    </source>
</evidence>
<name>A0A0R3PYT8_ANGCS</name>
<sequence>MCDARQALRPMRPLFRMRIASASLTGEWSDPGATRRTGKCRRLPAGRGMTRGRPRRLRLADRALSRGGAVRL</sequence>
<feature type="compositionally biased region" description="Basic residues" evidence="1">
    <location>
        <begin position="36"/>
        <end position="53"/>
    </location>
</feature>
<accession>A0A0R3PYT8</accession>
<dbReference type="AlphaFoldDB" id="A0A0R3PYT8"/>
<evidence type="ECO:0000313" key="2">
    <source>
        <dbReference type="EMBL" id="VDM63213.1"/>
    </source>
</evidence>
<dbReference type="EMBL" id="UYYA01004742">
    <property type="protein sequence ID" value="VDM63213.1"/>
    <property type="molecule type" value="Genomic_DNA"/>
</dbReference>
<organism evidence="4">
    <name type="scientific">Angiostrongylus costaricensis</name>
    <name type="common">Nematode worm</name>
    <dbReference type="NCBI Taxonomy" id="334426"/>
    <lineage>
        <taxon>Eukaryota</taxon>
        <taxon>Metazoa</taxon>
        <taxon>Ecdysozoa</taxon>
        <taxon>Nematoda</taxon>
        <taxon>Chromadorea</taxon>
        <taxon>Rhabditida</taxon>
        <taxon>Rhabditina</taxon>
        <taxon>Rhabditomorpha</taxon>
        <taxon>Strongyloidea</taxon>
        <taxon>Metastrongylidae</taxon>
        <taxon>Angiostrongylus</taxon>
    </lineage>
</organism>
<protein>
    <submittedName>
        <fullName evidence="2 4">Uncharacterized protein</fullName>
    </submittedName>
</protein>